<keyword evidence="2" id="KW-0472">Membrane</keyword>
<keyword evidence="2" id="KW-1133">Transmembrane helix</keyword>
<dbReference type="OrthoDB" id="5353557at2759"/>
<dbReference type="EMBL" id="CAJPDT010000005">
    <property type="protein sequence ID" value="CAF9909169.1"/>
    <property type="molecule type" value="Genomic_DNA"/>
</dbReference>
<proteinExistence type="predicted"/>
<comment type="caution">
    <text evidence="3">The sequence shown here is derived from an EMBL/GenBank/DDBJ whole genome shotgun (WGS) entry which is preliminary data.</text>
</comment>
<feature type="transmembrane region" description="Helical" evidence="2">
    <location>
        <begin position="81"/>
        <end position="100"/>
    </location>
</feature>
<evidence type="ECO:0000313" key="3">
    <source>
        <dbReference type="EMBL" id="CAF9909169.1"/>
    </source>
</evidence>
<evidence type="ECO:0000313" key="4">
    <source>
        <dbReference type="Proteomes" id="UP000664534"/>
    </source>
</evidence>
<organism evidence="3 4">
    <name type="scientific">Imshaugia aleurites</name>
    <dbReference type="NCBI Taxonomy" id="172621"/>
    <lineage>
        <taxon>Eukaryota</taxon>
        <taxon>Fungi</taxon>
        <taxon>Dikarya</taxon>
        <taxon>Ascomycota</taxon>
        <taxon>Pezizomycotina</taxon>
        <taxon>Lecanoromycetes</taxon>
        <taxon>OSLEUM clade</taxon>
        <taxon>Lecanoromycetidae</taxon>
        <taxon>Lecanorales</taxon>
        <taxon>Lecanorineae</taxon>
        <taxon>Parmeliaceae</taxon>
        <taxon>Imshaugia</taxon>
    </lineage>
</organism>
<keyword evidence="2" id="KW-0812">Transmembrane</keyword>
<feature type="transmembrane region" description="Helical" evidence="2">
    <location>
        <begin position="49"/>
        <end position="69"/>
    </location>
</feature>
<accession>A0A8H3EMG2</accession>
<protein>
    <submittedName>
        <fullName evidence="3">Uncharacterized protein</fullName>
    </submittedName>
</protein>
<evidence type="ECO:0000256" key="2">
    <source>
        <dbReference type="SAM" id="Phobius"/>
    </source>
</evidence>
<feature type="region of interest" description="Disordered" evidence="1">
    <location>
        <begin position="193"/>
        <end position="213"/>
    </location>
</feature>
<sequence>MERFARKVLKIRNRPDWLLVSLVVVSVIILEVLPIFWGHLFMASRASSYLTSNVVILVSQVGPTFVMPIFHLEISGRCTGLIRLVMWLSAPITLLPAYALRQIKQWRKRGQQPHMDGILPLDELIEFIHLHEKGQGNGGTLEDHVGKAMRDLLKGQISAEASSTHVETGRFQPIQFINSVSSTSVQWCGQDPAVGTEHTSRPTSVLSHGQEESRAIDIETTSRPTSIRSHGQEASTAIEDVPVSGLRKRGERSTECYEPVAPMVSMQMPELVKDPTHTSSTLVNDRHVGQGTPNARRKMPLRWRYPLQNLSISVTPRKQRVSMRESYRNERKDSGLVTDSFLL</sequence>
<dbReference type="Proteomes" id="UP000664534">
    <property type="component" value="Unassembled WGS sequence"/>
</dbReference>
<keyword evidence="4" id="KW-1185">Reference proteome</keyword>
<reference evidence="3" key="1">
    <citation type="submission" date="2021-03" db="EMBL/GenBank/DDBJ databases">
        <authorList>
            <person name="Tagirdzhanova G."/>
        </authorList>
    </citation>
    <scope>NUCLEOTIDE SEQUENCE</scope>
</reference>
<feature type="region of interest" description="Disordered" evidence="1">
    <location>
        <begin position="275"/>
        <end position="294"/>
    </location>
</feature>
<evidence type="ECO:0000256" key="1">
    <source>
        <dbReference type="SAM" id="MobiDB-lite"/>
    </source>
</evidence>
<gene>
    <name evidence="3" type="ORF">IMSHALPRED_007638</name>
</gene>
<dbReference type="AlphaFoldDB" id="A0A8H3EMG2"/>
<feature type="transmembrane region" description="Helical" evidence="2">
    <location>
        <begin position="17"/>
        <end position="37"/>
    </location>
</feature>
<name>A0A8H3EMG2_9LECA</name>